<evidence type="ECO:0000256" key="1">
    <source>
        <dbReference type="SAM" id="MobiDB-lite"/>
    </source>
</evidence>
<comment type="caution">
    <text evidence="3">The sequence shown here is derived from an EMBL/GenBank/DDBJ whole genome shotgun (WGS) entry which is preliminary data.</text>
</comment>
<dbReference type="InterPro" id="IPR001932">
    <property type="entry name" value="PPM-type_phosphatase-like_dom"/>
</dbReference>
<accession>A0AA38GII1</accession>
<evidence type="ECO:0000313" key="4">
    <source>
        <dbReference type="Proteomes" id="UP000824469"/>
    </source>
</evidence>
<keyword evidence="4" id="KW-1185">Reference proteome</keyword>
<organism evidence="3 4">
    <name type="scientific">Taxus chinensis</name>
    <name type="common">Chinese yew</name>
    <name type="synonym">Taxus wallichiana var. chinensis</name>
    <dbReference type="NCBI Taxonomy" id="29808"/>
    <lineage>
        <taxon>Eukaryota</taxon>
        <taxon>Viridiplantae</taxon>
        <taxon>Streptophyta</taxon>
        <taxon>Embryophyta</taxon>
        <taxon>Tracheophyta</taxon>
        <taxon>Spermatophyta</taxon>
        <taxon>Pinopsida</taxon>
        <taxon>Pinidae</taxon>
        <taxon>Conifers II</taxon>
        <taxon>Cupressales</taxon>
        <taxon>Taxaceae</taxon>
        <taxon>Taxus</taxon>
    </lineage>
</organism>
<dbReference type="PANTHER" id="PTHR13832">
    <property type="entry name" value="PROTEIN PHOSPHATASE 2C"/>
    <property type="match status" value="1"/>
</dbReference>
<feature type="region of interest" description="Disordered" evidence="1">
    <location>
        <begin position="1"/>
        <end position="50"/>
    </location>
</feature>
<dbReference type="Proteomes" id="UP000824469">
    <property type="component" value="Unassembled WGS sequence"/>
</dbReference>
<feature type="compositionally biased region" description="Polar residues" evidence="1">
    <location>
        <begin position="1"/>
        <end position="18"/>
    </location>
</feature>
<evidence type="ECO:0000259" key="2">
    <source>
        <dbReference type="PROSITE" id="PS51746"/>
    </source>
</evidence>
<gene>
    <name evidence="3" type="ORF">KI387_017411</name>
</gene>
<dbReference type="Gene3D" id="3.60.40.10">
    <property type="entry name" value="PPM-type phosphatase domain"/>
    <property type="match status" value="1"/>
</dbReference>
<feature type="non-terminal residue" evidence="3">
    <location>
        <position position="1"/>
    </location>
</feature>
<dbReference type="AlphaFoldDB" id="A0AA38GII1"/>
<proteinExistence type="predicted"/>
<feature type="region of interest" description="Disordered" evidence="1">
    <location>
        <begin position="92"/>
        <end position="113"/>
    </location>
</feature>
<dbReference type="InterPro" id="IPR015655">
    <property type="entry name" value="PP2C"/>
</dbReference>
<dbReference type="PROSITE" id="PS51746">
    <property type="entry name" value="PPM_2"/>
    <property type="match status" value="1"/>
</dbReference>
<sequence length="254" mass="27485">MGENLGPQTRNDFSNDIGSENKHRCDALDSTSPAAKKSKTDTDQTVKNELGVKDVIFLNDRTKDADEDAENKNDQGSNNLAVSEWNLTEADGKTHGGHTLIIDSDNGNRQWPENDKLEADVHSSNNKNGVTEVAQKITLIEADAAEDKGSRHTMEDAWVVLLDASLGIPGKLRSAHFAIYDGHGGRQAADYARAHLHSDVLSAGLPRELMDIKAAKKAIIDGFRKTDDALLKESVAGGWQDGATAVCVWILGQT</sequence>
<feature type="domain" description="PPM-type phosphatase" evidence="2">
    <location>
        <begin position="141"/>
        <end position="254"/>
    </location>
</feature>
<name>A0AA38GII1_TAXCH</name>
<feature type="compositionally biased region" description="Basic and acidic residues" evidence="1">
    <location>
        <begin position="38"/>
        <end position="50"/>
    </location>
</feature>
<evidence type="ECO:0000313" key="3">
    <source>
        <dbReference type="EMBL" id="KAH9322772.1"/>
    </source>
</evidence>
<reference evidence="3 4" key="1">
    <citation type="journal article" date="2021" name="Nat. Plants">
        <title>The Taxus genome provides insights into paclitaxel biosynthesis.</title>
        <authorList>
            <person name="Xiong X."/>
            <person name="Gou J."/>
            <person name="Liao Q."/>
            <person name="Li Y."/>
            <person name="Zhou Q."/>
            <person name="Bi G."/>
            <person name="Li C."/>
            <person name="Du R."/>
            <person name="Wang X."/>
            <person name="Sun T."/>
            <person name="Guo L."/>
            <person name="Liang H."/>
            <person name="Lu P."/>
            <person name="Wu Y."/>
            <person name="Zhang Z."/>
            <person name="Ro D.K."/>
            <person name="Shang Y."/>
            <person name="Huang S."/>
            <person name="Yan J."/>
        </authorList>
    </citation>
    <scope>NUCLEOTIDE SEQUENCE [LARGE SCALE GENOMIC DNA]</scope>
    <source>
        <strain evidence="3">Ta-2019</strain>
    </source>
</reference>
<dbReference type="EMBL" id="JAHRHJ020000003">
    <property type="protein sequence ID" value="KAH9322772.1"/>
    <property type="molecule type" value="Genomic_DNA"/>
</dbReference>
<dbReference type="SUPFAM" id="SSF81606">
    <property type="entry name" value="PP2C-like"/>
    <property type="match status" value="1"/>
</dbReference>
<dbReference type="Pfam" id="PF00481">
    <property type="entry name" value="PP2C"/>
    <property type="match status" value="1"/>
</dbReference>
<dbReference type="GO" id="GO:0004722">
    <property type="term" value="F:protein serine/threonine phosphatase activity"/>
    <property type="evidence" value="ECO:0007669"/>
    <property type="project" value="InterPro"/>
</dbReference>
<dbReference type="InterPro" id="IPR036457">
    <property type="entry name" value="PPM-type-like_dom_sf"/>
</dbReference>
<protein>
    <recommendedName>
        <fullName evidence="2">PPM-type phosphatase domain-containing protein</fullName>
    </recommendedName>
</protein>
<feature type="region of interest" description="Disordered" evidence="1">
    <location>
        <begin position="63"/>
        <end position="82"/>
    </location>
</feature>
<dbReference type="PANTHER" id="PTHR13832:SF699">
    <property type="entry name" value="INTEGRIN-LINKED KINASE-ASSOCIATED SERINE_THREONINE PHOSPHATASE 2C"/>
    <property type="match status" value="1"/>
</dbReference>